<reference evidence="1" key="2">
    <citation type="submission" date="2023-05" db="EMBL/GenBank/DDBJ databases">
        <authorList>
            <person name="Schelkunov M.I."/>
        </authorList>
    </citation>
    <scope>NUCLEOTIDE SEQUENCE</scope>
    <source>
        <strain evidence="1">Hsosn_3</strain>
        <tissue evidence="1">Leaf</tissue>
    </source>
</reference>
<accession>A0AAD8HKS1</accession>
<protein>
    <submittedName>
        <fullName evidence="1">Uncharacterized protein</fullName>
    </submittedName>
</protein>
<gene>
    <name evidence="1" type="ORF">POM88_034191</name>
</gene>
<keyword evidence="2" id="KW-1185">Reference proteome</keyword>
<proteinExistence type="predicted"/>
<evidence type="ECO:0000313" key="2">
    <source>
        <dbReference type="Proteomes" id="UP001237642"/>
    </source>
</evidence>
<dbReference type="Proteomes" id="UP001237642">
    <property type="component" value="Unassembled WGS sequence"/>
</dbReference>
<organism evidence="1 2">
    <name type="scientific">Heracleum sosnowskyi</name>
    <dbReference type="NCBI Taxonomy" id="360622"/>
    <lineage>
        <taxon>Eukaryota</taxon>
        <taxon>Viridiplantae</taxon>
        <taxon>Streptophyta</taxon>
        <taxon>Embryophyta</taxon>
        <taxon>Tracheophyta</taxon>
        <taxon>Spermatophyta</taxon>
        <taxon>Magnoliopsida</taxon>
        <taxon>eudicotyledons</taxon>
        <taxon>Gunneridae</taxon>
        <taxon>Pentapetalae</taxon>
        <taxon>asterids</taxon>
        <taxon>campanulids</taxon>
        <taxon>Apiales</taxon>
        <taxon>Apiaceae</taxon>
        <taxon>Apioideae</taxon>
        <taxon>apioid superclade</taxon>
        <taxon>Tordylieae</taxon>
        <taxon>Tordyliinae</taxon>
        <taxon>Heracleum</taxon>
    </lineage>
</organism>
<reference evidence="1" key="1">
    <citation type="submission" date="2023-02" db="EMBL/GenBank/DDBJ databases">
        <title>Genome of toxic invasive species Heracleum sosnowskyi carries increased number of genes despite the absence of recent whole-genome duplications.</title>
        <authorList>
            <person name="Schelkunov M."/>
            <person name="Shtratnikova V."/>
            <person name="Makarenko M."/>
            <person name="Klepikova A."/>
            <person name="Omelchenko D."/>
            <person name="Novikova G."/>
            <person name="Obukhova E."/>
            <person name="Bogdanov V."/>
            <person name="Penin A."/>
            <person name="Logacheva M."/>
        </authorList>
    </citation>
    <scope>NUCLEOTIDE SEQUENCE</scope>
    <source>
        <strain evidence="1">Hsosn_3</strain>
        <tissue evidence="1">Leaf</tissue>
    </source>
</reference>
<name>A0AAD8HKS1_9APIA</name>
<comment type="caution">
    <text evidence="1">The sequence shown here is derived from an EMBL/GenBank/DDBJ whole genome shotgun (WGS) entry which is preliminary data.</text>
</comment>
<sequence>MRRYANVDVSMMKWMMDACNSCMMHPIIAVCIDQSIENRVHPLPATDNSWVVELHLDWGQLSDQNPSFSQMGSLNMFLEVKKHNNRAKSNRDYRNIKMMA</sequence>
<evidence type="ECO:0000313" key="1">
    <source>
        <dbReference type="EMBL" id="KAK1368099.1"/>
    </source>
</evidence>
<dbReference type="AlphaFoldDB" id="A0AAD8HKS1"/>
<dbReference type="EMBL" id="JAUIZM010000008">
    <property type="protein sequence ID" value="KAK1368099.1"/>
    <property type="molecule type" value="Genomic_DNA"/>
</dbReference>